<protein>
    <submittedName>
        <fullName evidence="1">Uncharacterized protein</fullName>
    </submittedName>
</protein>
<comment type="caution">
    <text evidence="1">The sequence shown here is derived from an EMBL/GenBank/DDBJ whole genome shotgun (WGS) entry which is preliminary data.</text>
</comment>
<evidence type="ECO:0000313" key="2">
    <source>
        <dbReference type="Proteomes" id="UP001206925"/>
    </source>
</evidence>
<feature type="non-terminal residue" evidence="1">
    <location>
        <position position="1"/>
    </location>
</feature>
<dbReference type="GO" id="GO:0016603">
    <property type="term" value="F:glutaminyl-peptide cyclotransferase activity"/>
    <property type="evidence" value="ECO:0007669"/>
    <property type="project" value="InterPro"/>
</dbReference>
<keyword evidence="2" id="KW-1185">Reference proteome</keyword>
<organism evidence="1 2">
    <name type="scientific">Ambrosia artemisiifolia</name>
    <name type="common">Common ragweed</name>
    <dbReference type="NCBI Taxonomy" id="4212"/>
    <lineage>
        <taxon>Eukaryota</taxon>
        <taxon>Viridiplantae</taxon>
        <taxon>Streptophyta</taxon>
        <taxon>Embryophyta</taxon>
        <taxon>Tracheophyta</taxon>
        <taxon>Spermatophyta</taxon>
        <taxon>Magnoliopsida</taxon>
        <taxon>eudicotyledons</taxon>
        <taxon>Gunneridae</taxon>
        <taxon>Pentapetalae</taxon>
        <taxon>asterids</taxon>
        <taxon>campanulids</taxon>
        <taxon>Asterales</taxon>
        <taxon>Asteraceae</taxon>
        <taxon>Asteroideae</taxon>
        <taxon>Heliantheae alliance</taxon>
        <taxon>Heliantheae</taxon>
        <taxon>Ambrosia</taxon>
    </lineage>
</organism>
<dbReference type="AlphaFoldDB" id="A0AAD5GSX2"/>
<dbReference type="EMBL" id="JAMZMK010005949">
    <property type="protein sequence ID" value="KAI7751241.1"/>
    <property type="molecule type" value="Genomic_DNA"/>
</dbReference>
<dbReference type="PANTHER" id="PTHR31270:SF1">
    <property type="entry name" value="GLUTAMINYL-PEPTIDE CYCLOTRANSFERASE"/>
    <property type="match status" value="1"/>
</dbReference>
<dbReference type="InterPro" id="IPR007788">
    <property type="entry name" value="QCT"/>
</dbReference>
<dbReference type="Proteomes" id="UP001206925">
    <property type="component" value="Unassembled WGS sequence"/>
</dbReference>
<name>A0AAD5GSX2_AMBAR</name>
<proteinExistence type="predicted"/>
<sequence length="95" mass="10647">MKDGWGLATDGKILFGTDGSSSLYHLHPRTMKVIKKHVMKYKGHESDCIARISPADGSVIGWVLLPELRAELLSVGNRVSIHIHELIIASCYYWK</sequence>
<reference evidence="1" key="1">
    <citation type="submission" date="2022-06" db="EMBL/GenBank/DDBJ databases">
        <title>Uncovering the hologenomic basis of an extraordinary plant invasion.</title>
        <authorList>
            <person name="Bieker V.C."/>
            <person name="Martin M.D."/>
            <person name="Gilbert T."/>
            <person name="Hodgins K."/>
            <person name="Battlay P."/>
            <person name="Petersen B."/>
            <person name="Wilson J."/>
        </authorList>
    </citation>
    <scope>NUCLEOTIDE SEQUENCE</scope>
    <source>
        <strain evidence="1">AA19_3_7</strain>
        <tissue evidence="1">Leaf</tissue>
    </source>
</reference>
<dbReference type="Pfam" id="PF05096">
    <property type="entry name" value="Glu_cyclase_2"/>
    <property type="match status" value="1"/>
</dbReference>
<evidence type="ECO:0000313" key="1">
    <source>
        <dbReference type="EMBL" id="KAI7751241.1"/>
    </source>
</evidence>
<dbReference type="PANTHER" id="PTHR31270">
    <property type="entry name" value="GLUTAMINYL-PEPTIDE CYCLOTRANSFERASE"/>
    <property type="match status" value="1"/>
</dbReference>
<accession>A0AAD5GSX2</accession>
<gene>
    <name evidence="1" type="ORF">M8C21_021310</name>
</gene>